<keyword evidence="6 7" id="KW-0961">Cell wall biogenesis/degradation</keyword>
<dbReference type="GO" id="GO:0009252">
    <property type="term" value="P:peptidoglycan biosynthetic process"/>
    <property type="evidence" value="ECO:0007669"/>
    <property type="project" value="UniProtKB-UniRule"/>
</dbReference>
<keyword evidence="3 7" id="KW-1133">Transmembrane helix</keyword>
<dbReference type="NCBIfam" id="TIGR00247">
    <property type="entry name" value="endolytic transglycosylase MltG"/>
    <property type="match status" value="1"/>
</dbReference>
<dbReference type="Proteomes" id="UP000035540">
    <property type="component" value="Chromosome"/>
</dbReference>
<dbReference type="InterPro" id="IPR003770">
    <property type="entry name" value="MLTG-like"/>
</dbReference>
<dbReference type="PANTHER" id="PTHR30518:SF2">
    <property type="entry name" value="ENDOLYTIC MUREIN TRANSGLYCOSYLASE"/>
    <property type="match status" value="1"/>
</dbReference>
<evidence type="ECO:0000256" key="7">
    <source>
        <dbReference type="HAMAP-Rule" id="MF_02065"/>
    </source>
</evidence>
<comment type="similarity">
    <text evidence="7">Belongs to the transglycosylase MltG family.</text>
</comment>
<keyword evidence="5 7" id="KW-0456">Lyase</keyword>
<comment type="function">
    <text evidence="7">Functions as a peptidoglycan terminase that cleaves nascent peptidoglycan strands endolytically to terminate their elongation.</text>
</comment>
<proteinExistence type="inferred from homology"/>
<keyword evidence="1 7" id="KW-1003">Cell membrane</keyword>
<dbReference type="HAMAP" id="MF_02065">
    <property type="entry name" value="MltG"/>
    <property type="match status" value="1"/>
</dbReference>
<organism evidence="8 9">
    <name type="scientific">Corynebacterium testudinoris</name>
    <dbReference type="NCBI Taxonomy" id="136857"/>
    <lineage>
        <taxon>Bacteria</taxon>
        <taxon>Bacillati</taxon>
        <taxon>Actinomycetota</taxon>
        <taxon>Actinomycetes</taxon>
        <taxon>Mycobacteriales</taxon>
        <taxon>Corynebacteriaceae</taxon>
        <taxon>Corynebacterium</taxon>
    </lineage>
</organism>
<dbReference type="AlphaFoldDB" id="A0A0G3H696"/>
<reference evidence="9" key="2">
    <citation type="submission" date="2015-05" db="EMBL/GenBank/DDBJ databases">
        <title>Complete genome sequence of Corynebacterium testudinoris DSM 44614, recovered from necrotic lesions in the mouth of a tortoise.</title>
        <authorList>
            <person name="Ruckert C."/>
            <person name="Albersmeier A."/>
            <person name="Winkler A."/>
            <person name="Tauch A."/>
        </authorList>
    </citation>
    <scope>NUCLEOTIDE SEQUENCE [LARGE SCALE GENOMIC DNA]</scope>
    <source>
        <strain evidence="9">DSM 44614</strain>
    </source>
</reference>
<feature type="transmembrane region" description="Helical" evidence="7">
    <location>
        <begin position="27"/>
        <end position="46"/>
    </location>
</feature>
<dbReference type="STRING" id="136857.CTEST_07310"/>
<dbReference type="GO" id="GO:0071555">
    <property type="term" value="P:cell wall organization"/>
    <property type="evidence" value="ECO:0007669"/>
    <property type="project" value="UniProtKB-KW"/>
</dbReference>
<evidence type="ECO:0000256" key="3">
    <source>
        <dbReference type="ARBA" id="ARBA00022989"/>
    </source>
</evidence>
<name>A0A0G3H696_9CORY</name>
<evidence type="ECO:0000256" key="6">
    <source>
        <dbReference type="ARBA" id="ARBA00023316"/>
    </source>
</evidence>
<evidence type="ECO:0000256" key="2">
    <source>
        <dbReference type="ARBA" id="ARBA00022692"/>
    </source>
</evidence>
<sequence>MSNSTPVRGLGGRRMDPKYVKRRQRGVAVLIASIILIIGAIIYIGVQFSGGSGGSRDFEGSGNGTYQLVEIPEGSAVSLLGPELAERGIVKTDGAFQTAAANNPNAGSIQPGFYRLQEEMSAASAVQALLDPANQVDMLDIHGGSTLLDVRVIAGQTRQGIYSQISSVTCTQGSTNCISASDLQQAGATASLDTLGVPDWAREAVTARGNDPKRLEGLIVPGRYVVNPQMNAEEILTDLVTRSANQFNESGIVDRAAALNLTPYQLLIAASLVEREAPAGDFDKVARVILNRLEEPMRLEFDSTVNYGLEDVEVATTDEDRARVTPWNTYAMDGLPATPIAAASMEAISAMENPAEGNWLFFVTVDQDGTTLFNDTFEDHLRDTQQALNSGVLDTNR</sequence>
<dbReference type="KEGG" id="cted:CTEST_07310"/>
<evidence type="ECO:0000256" key="5">
    <source>
        <dbReference type="ARBA" id="ARBA00023239"/>
    </source>
</evidence>
<evidence type="ECO:0000256" key="4">
    <source>
        <dbReference type="ARBA" id="ARBA00023136"/>
    </source>
</evidence>
<dbReference type="Gene3D" id="3.30.1490.480">
    <property type="entry name" value="Endolytic murein transglycosylase"/>
    <property type="match status" value="1"/>
</dbReference>
<reference evidence="8 9" key="1">
    <citation type="journal article" date="2015" name="Genome Announc.">
        <title>Complete Genome Sequence of the Type Strain Corynebacterium testudinoris DSM 44614, Recovered from Necrotic Lesions in the Mouth of a Tortoise.</title>
        <authorList>
            <person name="Ruckert C."/>
            <person name="Kriete M."/>
            <person name="Jaenicke S."/>
            <person name="Winkler A."/>
            <person name="Tauch A."/>
        </authorList>
    </citation>
    <scope>NUCLEOTIDE SEQUENCE [LARGE SCALE GENOMIC DNA]</scope>
    <source>
        <strain evidence="8 9">DSM 44614</strain>
    </source>
</reference>
<keyword evidence="2 7" id="KW-0812">Transmembrane</keyword>
<comment type="subcellular location">
    <subcellularLocation>
        <location evidence="7">Cell membrane</location>
        <topology evidence="7">Single-pass membrane protein</topology>
    </subcellularLocation>
</comment>
<comment type="catalytic activity">
    <reaction evidence="7">
        <text>a peptidoglycan chain = a peptidoglycan chain with N-acetyl-1,6-anhydromuramyl-[peptide] at the reducing end + a peptidoglycan chain with N-acetylglucosamine at the non-reducing end.</text>
        <dbReference type="EC" id="4.2.2.29"/>
    </reaction>
</comment>
<evidence type="ECO:0000313" key="8">
    <source>
        <dbReference type="EMBL" id="AKK08899.1"/>
    </source>
</evidence>
<dbReference type="EC" id="4.2.2.29" evidence="7"/>
<evidence type="ECO:0000313" key="9">
    <source>
        <dbReference type="Proteomes" id="UP000035540"/>
    </source>
</evidence>
<dbReference type="PATRIC" id="fig|136857.5.peg.1458"/>
<keyword evidence="9" id="KW-1185">Reference proteome</keyword>
<dbReference type="GO" id="GO:0005886">
    <property type="term" value="C:plasma membrane"/>
    <property type="evidence" value="ECO:0007669"/>
    <property type="project" value="UniProtKB-SubCell"/>
</dbReference>
<dbReference type="GO" id="GO:0008932">
    <property type="term" value="F:lytic endotransglycosylase activity"/>
    <property type="evidence" value="ECO:0007669"/>
    <property type="project" value="UniProtKB-UniRule"/>
</dbReference>
<gene>
    <name evidence="7" type="primary">mltG</name>
    <name evidence="8" type="ORF">CTEST_07310</name>
</gene>
<dbReference type="PANTHER" id="PTHR30518">
    <property type="entry name" value="ENDOLYTIC MUREIN TRANSGLYCOSYLASE"/>
    <property type="match status" value="1"/>
</dbReference>
<accession>A0A0G3H696</accession>
<dbReference type="Pfam" id="PF02618">
    <property type="entry name" value="YceG"/>
    <property type="match status" value="1"/>
</dbReference>
<keyword evidence="4 7" id="KW-0472">Membrane</keyword>
<feature type="site" description="Important for catalytic activity" evidence="7">
    <location>
        <position position="276"/>
    </location>
</feature>
<protein>
    <recommendedName>
        <fullName evidence="7">Endolytic murein transglycosylase</fullName>
        <ecNumber evidence="7">4.2.2.29</ecNumber>
    </recommendedName>
    <alternativeName>
        <fullName evidence="7">Peptidoglycan lytic transglycosylase</fullName>
    </alternativeName>
    <alternativeName>
        <fullName evidence="7">Peptidoglycan polymerization terminase</fullName>
    </alternativeName>
</protein>
<dbReference type="RefSeq" id="WP_047253175.1">
    <property type="nucleotide sequence ID" value="NZ_CP011545.1"/>
</dbReference>
<evidence type="ECO:0000256" key="1">
    <source>
        <dbReference type="ARBA" id="ARBA00022475"/>
    </source>
</evidence>
<dbReference type="EMBL" id="CP011545">
    <property type="protein sequence ID" value="AKK08899.1"/>
    <property type="molecule type" value="Genomic_DNA"/>
</dbReference>